<organism evidence="1 2">
    <name type="scientific">Sphaerotilus montanus</name>
    <dbReference type="NCBI Taxonomy" id="522889"/>
    <lineage>
        <taxon>Bacteria</taxon>
        <taxon>Pseudomonadati</taxon>
        <taxon>Pseudomonadota</taxon>
        <taxon>Betaproteobacteria</taxon>
        <taxon>Burkholderiales</taxon>
        <taxon>Sphaerotilaceae</taxon>
        <taxon>Sphaerotilus</taxon>
    </lineage>
</organism>
<reference evidence="1 2" key="1">
    <citation type="submission" date="2020-07" db="EMBL/GenBank/DDBJ databases">
        <title>Genomic Encyclopedia of Archaeal and Bacterial Type Strains, Phase II (KMG-II): from individual species to whole genera.</title>
        <authorList>
            <person name="Goeker M."/>
        </authorList>
    </citation>
    <scope>NUCLEOTIDE SEQUENCE [LARGE SCALE GENOMIC DNA]</scope>
    <source>
        <strain evidence="1 2">DSM 21226</strain>
    </source>
</reference>
<evidence type="ECO:0000313" key="1">
    <source>
        <dbReference type="EMBL" id="NYG32063.1"/>
    </source>
</evidence>
<dbReference type="EMBL" id="JACCFH010000001">
    <property type="protein sequence ID" value="NYG32063.1"/>
    <property type="molecule type" value="Genomic_DNA"/>
</dbReference>
<name>A0A7Y9QYD9_9BURK</name>
<gene>
    <name evidence="1" type="ORF">BDD16_001049</name>
</gene>
<dbReference type="Proteomes" id="UP000518288">
    <property type="component" value="Unassembled WGS sequence"/>
</dbReference>
<accession>A0A7Y9QYD9</accession>
<keyword evidence="2" id="KW-1185">Reference proteome</keyword>
<proteinExistence type="predicted"/>
<evidence type="ECO:0000313" key="2">
    <source>
        <dbReference type="Proteomes" id="UP000518288"/>
    </source>
</evidence>
<sequence>MKRTDEVFGMSNDILPDSYVDRGALDEELAKLLLISNDSQQGAN</sequence>
<dbReference type="AlphaFoldDB" id="A0A7Y9QYD9"/>
<protein>
    <submittedName>
        <fullName evidence="1">Uncharacterized protein</fullName>
    </submittedName>
</protein>
<comment type="caution">
    <text evidence="1">The sequence shown here is derived from an EMBL/GenBank/DDBJ whole genome shotgun (WGS) entry which is preliminary data.</text>
</comment>